<name>A0A533QEK9_9BACT</name>
<dbReference type="EMBL" id="SULG01000006">
    <property type="protein sequence ID" value="TLD43203.1"/>
    <property type="molecule type" value="Genomic_DNA"/>
</dbReference>
<comment type="caution">
    <text evidence="1">The sequence shown here is derived from an EMBL/GenBank/DDBJ whole genome shotgun (WGS) entry which is preliminary data.</text>
</comment>
<evidence type="ECO:0000313" key="2">
    <source>
        <dbReference type="Proteomes" id="UP000319783"/>
    </source>
</evidence>
<protein>
    <submittedName>
        <fullName evidence="1">Uncharacterized protein</fullName>
    </submittedName>
</protein>
<sequence length="38" mass="4289">MANPGHEAPNNPDASLHGRAEIYRMASPYVRFPMKQFS</sequence>
<organism evidence="1 2">
    <name type="scientific">Candidatus Jettenia ecosi</name>
    <dbReference type="NCBI Taxonomy" id="2494326"/>
    <lineage>
        <taxon>Bacteria</taxon>
        <taxon>Pseudomonadati</taxon>
        <taxon>Planctomycetota</taxon>
        <taxon>Candidatus Brocadiia</taxon>
        <taxon>Candidatus Brocadiales</taxon>
        <taxon>Candidatus Brocadiaceae</taxon>
        <taxon>Candidatus Jettenia</taxon>
    </lineage>
</organism>
<proteinExistence type="predicted"/>
<dbReference type="Proteomes" id="UP000319783">
    <property type="component" value="Unassembled WGS sequence"/>
</dbReference>
<gene>
    <name evidence="1" type="ORF">JETT_0507</name>
</gene>
<evidence type="ECO:0000313" key="1">
    <source>
        <dbReference type="EMBL" id="TLD43203.1"/>
    </source>
</evidence>
<dbReference type="AlphaFoldDB" id="A0A533QEK9"/>
<reference evidence="1 2" key="1">
    <citation type="submission" date="2019-04" db="EMBL/GenBank/DDBJ databases">
        <title>Genome of a novel bacterium Candidatus Jettenia ecosi reconstructed from metagenome of an anammox bioreactor.</title>
        <authorList>
            <person name="Mardanov A.V."/>
            <person name="Beletsky A.V."/>
            <person name="Ravin N.V."/>
            <person name="Botchkova E.A."/>
            <person name="Litti Y.V."/>
            <person name="Nozhevnikova A.N."/>
        </authorList>
    </citation>
    <scope>NUCLEOTIDE SEQUENCE [LARGE SCALE GENOMIC DNA]</scope>
    <source>
        <strain evidence="1">J2</strain>
    </source>
</reference>
<accession>A0A533QEK9</accession>